<feature type="chain" id="PRO_5014721347" evidence="2">
    <location>
        <begin position="27"/>
        <end position="139"/>
    </location>
</feature>
<gene>
    <name evidence="3" type="ORF">CO058_00015</name>
</gene>
<evidence type="ECO:0000256" key="1">
    <source>
        <dbReference type="SAM" id="Phobius"/>
    </source>
</evidence>
<comment type="caution">
    <text evidence="3">The sequence shown here is derived from an EMBL/GenBank/DDBJ whole genome shotgun (WGS) entry which is preliminary data.</text>
</comment>
<evidence type="ECO:0000313" key="4">
    <source>
        <dbReference type="Proteomes" id="UP000229756"/>
    </source>
</evidence>
<keyword evidence="1" id="KW-1133">Transmembrane helix</keyword>
<organism evidence="3 4">
    <name type="scientific">candidate division WWE3 bacterium CG_4_9_14_0_2_um_filter_35_11</name>
    <dbReference type="NCBI Taxonomy" id="1975077"/>
    <lineage>
        <taxon>Bacteria</taxon>
        <taxon>Katanobacteria</taxon>
    </lineage>
</organism>
<dbReference type="EMBL" id="PFSJ01000001">
    <property type="protein sequence ID" value="PJC24071.1"/>
    <property type="molecule type" value="Genomic_DNA"/>
</dbReference>
<accession>A0A2M8EMY1</accession>
<sequence length="139" mass="15302">MKFLLLIAIVLSLFAVSGYIAPTAYAAAAPCIVDWDPTPPAYVDLGDYLSCAIPRVFSAFRTILVAIAIIFTLLLTYKMLTNTSNSKVMEEIPTRWLYLMIFVILIVGGGSALNIILKFFGFGGVDTWIQILSDMIDKL</sequence>
<proteinExistence type="predicted"/>
<keyword evidence="1" id="KW-0472">Membrane</keyword>
<dbReference type="Proteomes" id="UP000229756">
    <property type="component" value="Unassembled WGS sequence"/>
</dbReference>
<protein>
    <submittedName>
        <fullName evidence="3">Uncharacterized protein</fullName>
    </submittedName>
</protein>
<evidence type="ECO:0000313" key="3">
    <source>
        <dbReference type="EMBL" id="PJC24071.1"/>
    </source>
</evidence>
<feature type="signal peptide" evidence="2">
    <location>
        <begin position="1"/>
        <end position="26"/>
    </location>
</feature>
<dbReference type="AlphaFoldDB" id="A0A2M8EMY1"/>
<feature type="transmembrane region" description="Helical" evidence="1">
    <location>
        <begin position="96"/>
        <end position="117"/>
    </location>
</feature>
<name>A0A2M8EMY1_UNCKA</name>
<reference evidence="4" key="1">
    <citation type="submission" date="2017-09" db="EMBL/GenBank/DDBJ databases">
        <title>Depth-based differentiation of microbial function through sediment-hosted aquifers and enrichment of novel symbionts in the deep terrestrial subsurface.</title>
        <authorList>
            <person name="Probst A.J."/>
            <person name="Ladd B."/>
            <person name="Jarett J.K."/>
            <person name="Geller-Mcgrath D.E."/>
            <person name="Sieber C.M.K."/>
            <person name="Emerson J.B."/>
            <person name="Anantharaman K."/>
            <person name="Thomas B.C."/>
            <person name="Malmstrom R."/>
            <person name="Stieglmeier M."/>
            <person name="Klingl A."/>
            <person name="Woyke T."/>
            <person name="Ryan C.M."/>
            <person name="Banfield J.F."/>
        </authorList>
    </citation>
    <scope>NUCLEOTIDE SEQUENCE [LARGE SCALE GENOMIC DNA]</scope>
</reference>
<keyword evidence="2" id="KW-0732">Signal</keyword>
<feature type="transmembrane region" description="Helical" evidence="1">
    <location>
        <begin position="52"/>
        <end position="75"/>
    </location>
</feature>
<evidence type="ECO:0000256" key="2">
    <source>
        <dbReference type="SAM" id="SignalP"/>
    </source>
</evidence>
<keyword evidence="1" id="KW-0812">Transmembrane</keyword>